<evidence type="ECO:0000313" key="3">
    <source>
        <dbReference type="EMBL" id="KAJ8870253.1"/>
    </source>
</evidence>
<feature type="domain" description="PiggyBac transposable element-derived protein" evidence="2">
    <location>
        <begin position="726"/>
        <end position="791"/>
    </location>
</feature>
<evidence type="ECO:0000313" key="4">
    <source>
        <dbReference type="Proteomes" id="UP001159363"/>
    </source>
</evidence>
<keyword evidence="4" id="KW-1185">Reference proteome</keyword>
<dbReference type="EMBL" id="JARBHB010000013">
    <property type="protein sequence ID" value="KAJ8870253.1"/>
    <property type="molecule type" value="Genomic_DNA"/>
</dbReference>
<protein>
    <recommendedName>
        <fullName evidence="2">PiggyBac transposable element-derived protein domain-containing protein</fullName>
    </recommendedName>
</protein>
<accession>A0ABQ9GFP2</accession>
<organism evidence="3 4">
    <name type="scientific">Dryococelus australis</name>
    <dbReference type="NCBI Taxonomy" id="614101"/>
    <lineage>
        <taxon>Eukaryota</taxon>
        <taxon>Metazoa</taxon>
        <taxon>Ecdysozoa</taxon>
        <taxon>Arthropoda</taxon>
        <taxon>Hexapoda</taxon>
        <taxon>Insecta</taxon>
        <taxon>Pterygota</taxon>
        <taxon>Neoptera</taxon>
        <taxon>Polyneoptera</taxon>
        <taxon>Phasmatodea</taxon>
        <taxon>Verophasmatodea</taxon>
        <taxon>Anareolatae</taxon>
        <taxon>Phasmatidae</taxon>
        <taxon>Eurycanthinae</taxon>
        <taxon>Dryococelus</taxon>
    </lineage>
</organism>
<sequence>MGEHADQWHHPPQFLHAKIRSDLAGDRTRIAKVGGEQTNRSATVAPQTKLKLPPKYRRRAKSAAGPANFFAYRMDEDCGQGKTFILFTIAIGFSQNHIAVSVPSNGLKGGFSGLLFLKTYSPDTRRSAIYTVHGTRSTKKHCTPVESLVRSGDGALDTRCSVALIAPTLLSLKREHRFQVAIGLVSHDYRLFTSDNEQRKTKRQIDECEKTKQPNIQQNVTTFRKLQSASVLRRMPHDVPGAMLRNFRYYGEGHQQPSEIRNPGPEMTSSSSVTQGPRTDERVVTERMKTFRDLQSVRVFRQRHAGLQGNASTQWRVVKCCKVSWCLLSAVHTRRTHQEPVTRVKPGETECTAATHEKAARHPLHTGCRCPSPSSLRVCNITPDTPCTRDAIRKQQDVPDIASCVRMASTGGRPLSPSCSGWLSFPPANTSRLMISLLQSSSHRVLRAAGDLRREGWQMPPRTRNDTRAGAARTLASTTMKHKKKKGGCFYPPTTPCARRAAYLVPPITVRCQQIIPLLHPFRGSFPSNPYPLLVPTPRGPTPFSSPPLPLPRLESYSRNSYYRLTSNEFQLFTELRAVLRRPSPVGLSPLTLLAFFAVLAVRIRSSASMEGEAEEGERNNFTISELLAILEEDDENVEGNNGQDYNLQTIEHKNLQMRTLGTKILCQLGAEGEFLQQNCLNFFDDGAVSMFVTQSNRYAARKNKLGVISCEETNCFIGKLFLSGYAIVSNTLSRDRFQFIMSNFHCCNNENLDVSDQVTKVQPLFTLLNERFQAYAPHSDKHSVDKPLFLILDVTAGSSLSGPGEVEGSSVASMHCEDWQSTKMAEALEKPPHRSAQGQPLQTSLHPHLHPSSEHVCREMHSPCIPAFVNDHVFSDLSPPLTNADLFAKLHDLHPGIDPTLQEYLCHALQLCNQVAAAVMVMQQVFANSCRPLQSAAMSVEQEVHVVAADGRHWCCGAGRCLASFLVWTPGAVVEVMHVWRCSRHDGCLFCSGHLTSFMLLTFAVDDDACCCNGHMASFSRGIAFVEKLARLPPRAGLTKKKSQCVEVVIDVAADTRDLLEISLVSLVARVWPGVTPYSPRFTLIGSRDINFAHSLIIFDS</sequence>
<feature type="compositionally biased region" description="Polar residues" evidence="1">
    <location>
        <begin position="267"/>
        <end position="277"/>
    </location>
</feature>
<dbReference type="PANTHER" id="PTHR47055:SF3">
    <property type="entry name" value="PHORBOL-ESTER_DAG-TYPE DOMAIN-CONTAINING PROTEIN"/>
    <property type="match status" value="1"/>
</dbReference>
<evidence type="ECO:0000256" key="1">
    <source>
        <dbReference type="SAM" id="MobiDB-lite"/>
    </source>
</evidence>
<dbReference type="InterPro" id="IPR029526">
    <property type="entry name" value="PGBD"/>
</dbReference>
<feature type="region of interest" description="Disordered" evidence="1">
    <location>
        <begin position="254"/>
        <end position="281"/>
    </location>
</feature>
<dbReference type="Proteomes" id="UP001159363">
    <property type="component" value="Chromosome 12"/>
</dbReference>
<comment type="caution">
    <text evidence="3">The sequence shown here is derived from an EMBL/GenBank/DDBJ whole genome shotgun (WGS) entry which is preliminary data.</text>
</comment>
<name>A0ABQ9GFP2_9NEOP</name>
<dbReference type="Pfam" id="PF13843">
    <property type="entry name" value="DDE_Tnp_1_7"/>
    <property type="match status" value="1"/>
</dbReference>
<proteinExistence type="predicted"/>
<gene>
    <name evidence="3" type="ORF">PR048_029274</name>
</gene>
<dbReference type="InterPro" id="IPR052638">
    <property type="entry name" value="PiggyBac_TE-derived"/>
</dbReference>
<reference evidence="3 4" key="1">
    <citation type="submission" date="2023-02" db="EMBL/GenBank/DDBJ databases">
        <title>LHISI_Scaffold_Assembly.</title>
        <authorList>
            <person name="Stuart O.P."/>
            <person name="Cleave R."/>
            <person name="Magrath M.J.L."/>
            <person name="Mikheyev A.S."/>
        </authorList>
    </citation>
    <scope>NUCLEOTIDE SEQUENCE [LARGE SCALE GENOMIC DNA]</scope>
    <source>
        <strain evidence="3">Daus_M_001</strain>
        <tissue evidence="3">Leg muscle</tissue>
    </source>
</reference>
<dbReference type="PANTHER" id="PTHR47055">
    <property type="entry name" value="DDE_TNP_1_7 DOMAIN-CONTAINING PROTEIN"/>
    <property type="match status" value="1"/>
</dbReference>
<evidence type="ECO:0000259" key="2">
    <source>
        <dbReference type="Pfam" id="PF13843"/>
    </source>
</evidence>